<dbReference type="AlphaFoldDB" id="A0A2S4VNV8"/>
<reference evidence="1 2" key="1">
    <citation type="submission" date="2017-12" db="EMBL/GenBank/DDBJ databases">
        <title>Gene loss provides genomic basis for host adaptation in cereal stripe rust fungi.</title>
        <authorList>
            <person name="Xia C."/>
        </authorList>
    </citation>
    <scope>NUCLEOTIDE SEQUENCE [LARGE SCALE GENOMIC DNA]</scope>
    <source>
        <strain evidence="1 2">93TX-2</strain>
    </source>
</reference>
<evidence type="ECO:0000313" key="1">
    <source>
        <dbReference type="EMBL" id="POW11163.1"/>
    </source>
</evidence>
<gene>
    <name evidence="1" type="ORF">PSHT_08494</name>
</gene>
<name>A0A2S4VNV8_9BASI</name>
<dbReference type="VEuPathDB" id="FungiDB:PSHT_08494"/>
<accession>A0A2S4VNV8</accession>
<comment type="caution">
    <text evidence="1">The sequence shown here is derived from an EMBL/GenBank/DDBJ whole genome shotgun (WGS) entry which is preliminary data.</text>
</comment>
<protein>
    <submittedName>
        <fullName evidence="1">Uncharacterized protein</fullName>
    </submittedName>
</protein>
<dbReference type="EMBL" id="PKSM01000113">
    <property type="protein sequence ID" value="POW11163.1"/>
    <property type="molecule type" value="Genomic_DNA"/>
</dbReference>
<reference evidence="2" key="3">
    <citation type="journal article" date="2018" name="Mol. Plant Microbe Interact.">
        <title>Genome sequence resources for the wheat stripe rust pathogen (Puccinia striiformis f. sp. tritici) and the barley stripe rust pathogen (Puccinia striiformis f. sp. hordei).</title>
        <authorList>
            <person name="Xia C."/>
            <person name="Wang M."/>
            <person name="Yin C."/>
            <person name="Cornejo O.E."/>
            <person name="Hulbert S.H."/>
            <person name="Chen X."/>
        </authorList>
    </citation>
    <scope>NUCLEOTIDE SEQUENCE [LARGE SCALE GENOMIC DNA]</scope>
    <source>
        <strain evidence="2">93TX-2</strain>
    </source>
</reference>
<organism evidence="1 2">
    <name type="scientific">Puccinia striiformis</name>
    <dbReference type="NCBI Taxonomy" id="27350"/>
    <lineage>
        <taxon>Eukaryota</taxon>
        <taxon>Fungi</taxon>
        <taxon>Dikarya</taxon>
        <taxon>Basidiomycota</taxon>
        <taxon>Pucciniomycotina</taxon>
        <taxon>Pucciniomycetes</taxon>
        <taxon>Pucciniales</taxon>
        <taxon>Pucciniaceae</taxon>
        <taxon>Puccinia</taxon>
    </lineage>
</organism>
<evidence type="ECO:0000313" key="2">
    <source>
        <dbReference type="Proteomes" id="UP000238274"/>
    </source>
</evidence>
<dbReference type="Proteomes" id="UP000238274">
    <property type="component" value="Unassembled WGS sequence"/>
</dbReference>
<reference evidence="2" key="2">
    <citation type="journal article" date="2018" name="BMC Genomics">
        <title>Genomic insights into host adaptation between the wheat stripe rust pathogen (Puccinia striiformis f. sp. tritici) and the barley stripe rust pathogen (Puccinia striiformis f. sp. hordei).</title>
        <authorList>
            <person name="Xia C."/>
            <person name="Wang M."/>
            <person name="Yin C."/>
            <person name="Cornejo O.E."/>
            <person name="Hulbert S.H."/>
            <person name="Chen X."/>
        </authorList>
    </citation>
    <scope>NUCLEOTIDE SEQUENCE [LARGE SCALE GENOMIC DNA]</scope>
    <source>
        <strain evidence="2">93TX-2</strain>
    </source>
</reference>
<keyword evidence="2" id="KW-1185">Reference proteome</keyword>
<proteinExistence type="predicted"/>
<sequence>MSFSIALTQGSGQQLRRHSGFDTEVSGVWRTNEMAELEFKPADGLEHQQLEEQRDLIIHGFNTLSSLL</sequence>